<evidence type="ECO:0008006" key="4">
    <source>
        <dbReference type="Google" id="ProtNLM"/>
    </source>
</evidence>
<evidence type="ECO:0000256" key="1">
    <source>
        <dbReference type="SAM" id="MobiDB-lite"/>
    </source>
</evidence>
<organism evidence="2 3">
    <name type="scientific">Chryseobacterium formosus</name>
    <dbReference type="NCBI Taxonomy" id="1537363"/>
    <lineage>
        <taxon>Bacteria</taxon>
        <taxon>Pseudomonadati</taxon>
        <taxon>Bacteroidota</taxon>
        <taxon>Flavobacteriia</taxon>
        <taxon>Flavobacteriales</taxon>
        <taxon>Weeksellaceae</taxon>
        <taxon>Chryseobacterium group</taxon>
        <taxon>Chryseobacterium</taxon>
    </lineage>
</organism>
<dbReference type="EMBL" id="JAOVZW010000008">
    <property type="protein sequence ID" value="MCX8523849.1"/>
    <property type="molecule type" value="Genomic_DNA"/>
</dbReference>
<proteinExistence type="predicted"/>
<accession>A0ABT3XNZ3</accession>
<name>A0ABT3XNZ3_9FLAO</name>
<evidence type="ECO:0000313" key="2">
    <source>
        <dbReference type="EMBL" id="MCX8523849.1"/>
    </source>
</evidence>
<feature type="compositionally biased region" description="Polar residues" evidence="1">
    <location>
        <begin position="59"/>
        <end position="74"/>
    </location>
</feature>
<feature type="region of interest" description="Disordered" evidence="1">
    <location>
        <begin position="22"/>
        <end position="74"/>
    </location>
</feature>
<dbReference type="RefSeq" id="WP_267265156.1">
    <property type="nucleotide sequence ID" value="NZ_JAOVZW010000008.1"/>
</dbReference>
<evidence type="ECO:0000313" key="3">
    <source>
        <dbReference type="Proteomes" id="UP001073122"/>
    </source>
</evidence>
<reference evidence="2" key="1">
    <citation type="submission" date="2022-10" db="EMBL/GenBank/DDBJ databases">
        <title>Chryseobacterium sp. nov., a novel bacterial species.</title>
        <authorList>
            <person name="Cao Y."/>
        </authorList>
    </citation>
    <scope>NUCLEOTIDE SEQUENCE</scope>
    <source>
        <strain evidence="2">CCTCC AB2015118</strain>
    </source>
</reference>
<comment type="caution">
    <text evidence="2">The sequence shown here is derived from an EMBL/GenBank/DDBJ whole genome shotgun (WGS) entry which is preliminary data.</text>
</comment>
<dbReference type="PROSITE" id="PS51257">
    <property type="entry name" value="PROKAR_LIPOPROTEIN"/>
    <property type="match status" value="1"/>
</dbReference>
<dbReference type="Proteomes" id="UP001073122">
    <property type="component" value="Unassembled WGS sequence"/>
</dbReference>
<feature type="compositionally biased region" description="Polar residues" evidence="1">
    <location>
        <begin position="25"/>
        <end position="52"/>
    </location>
</feature>
<gene>
    <name evidence="2" type="ORF">OF897_07920</name>
</gene>
<protein>
    <recommendedName>
        <fullName evidence="4">Cytochrome C551</fullName>
    </recommendedName>
</protein>
<sequence length="74" mass="7738">MKTYVLMTIVAGVIVMSCSKEKTDVQNNDSTVSNTLPSDTSMALPPSDSTAMNAPLNAEPQTATKDSAGTSTNR</sequence>
<keyword evidence="3" id="KW-1185">Reference proteome</keyword>